<dbReference type="EMBL" id="JAGTJQ010000016">
    <property type="protein sequence ID" value="KAH7010788.1"/>
    <property type="molecule type" value="Genomic_DNA"/>
</dbReference>
<dbReference type="SUPFAM" id="SSF48452">
    <property type="entry name" value="TPR-like"/>
    <property type="match status" value="1"/>
</dbReference>
<keyword evidence="3" id="KW-1185">Reference proteome</keyword>
<evidence type="ECO:0008006" key="4">
    <source>
        <dbReference type="Google" id="ProtNLM"/>
    </source>
</evidence>
<dbReference type="Gene3D" id="1.25.40.10">
    <property type="entry name" value="Tetratricopeptide repeat domain"/>
    <property type="match status" value="1"/>
</dbReference>
<dbReference type="Proteomes" id="UP000756346">
    <property type="component" value="Unassembled WGS sequence"/>
</dbReference>
<dbReference type="PANTHER" id="PTHR46082">
    <property type="entry name" value="ATP/GTP-BINDING PROTEIN-RELATED"/>
    <property type="match status" value="1"/>
</dbReference>
<dbReference type="OrthoDB" id="20872at2759"/>
<dbReference type="Pfam" id="PF13374">
    <property type="entry name" value="TPR_10"/>
    <property type="match status" value="3"/>
</dbReference>
<comment type="caution">
    <text evidence="2">The sequence shown here is derived from an EMBL/GenBank/DDBJ whole genome shotgun (WGS) entry which is preliminary data.</text>
</comment>
<gene>
    <name evidence="2" type="ORF">B0I36DRAFT_210186</name>
</gene>
<name>A0A9P9BI88_9PEZI</name>
<dbReference type="RefSeq" id="XP_046004273.1">
    <property type="nucleotide sequence ID" value="XM_046148896.1"/>
</dbReference>
<feature type="non-terminal residue" evidence="2">
    <location>
        <position position="338"/>
    </location>
</feature>
<dbReference type="InterPro" id="IPR011990">
    <property type="entry name" value="TPR-like_helical_dom_sf"/>
</dbReference>
<evidence type="ECO:0000256" key="1">
    <source>
        <dbReference type="SAM" id="MobiDB-lite"/>
    </source>
</evidence>
<feature type="region of interest" description="Disordered" evidence="1">
    <location>
        <begin position="85"/>
        <end position="120"/>
    </location>
</feature>
<evidence type="ECO:0000313" key="3">
    <source>
        <dbReference type="Proteomes" id="UP000756346"/>
    </source>
</evidence>
<organism evidence="2 3">
    <name type="scientific">Microdochium trichocladiopsis</name>
    <dbReference type="NCBI Taxonomy" id="1682393"/>
    <lineage>
        <taxon>Eukaryota</taxon>
        <taxon>Fungi</taxon>
        <taxon>Dikarya</taxon>
        <taxon>Ascomycota</taxon>
        <taxon>Pezizomycotina</taxon>
        <taxon>Sordariomycetes</taxon>
        <taxon>Xylariomycetidae</taxon>
        <taxon>Xylariales</taxon>
        <taxon>Microdochiaceae</taxon>
        <taxon>Microdochium</taxon>
    </lineage>
</organism>
<accession>A0A9P9BI88</accession>
<feature type="compositionally biased region" description="Acidic residues" evidence="1">
    <location>
        <begin position="108"/>
        <end position="120"/>
    </location>
</feature>
<feature type="compositionally biased region" description="Acidic residues" evidence="1">
    <location>
        <begin position="89"/>
        <end position="99"/>
    </location>
</feature>
<dbReference type="PANTHER" id="PTHR46082:SF6">
    <property type="entry name" value="AAA+ ATPASE DOMAIN-CONTAINING PROTEIN-RELATED"/>
    <property type="match status" value="1"/>
</dbReference>
<feature type="non-terminal residue" evidence="2">
    <location>
        <position position="1"/>
    </location>
</feature>
<dbReference type="AlphaFoldDB" id="A0A9P9BI88"/>
<dbReference type="GeneID" id="70178442"/>
<protein>
    <recommendedName>
        <fullName evidence="4">Kinesin light chain</fullName>
    </recommendedName>
</protein>
<dbReference type="InterPro" id="IPR053137">
    <property type="entry name" value="NLR-like"/>
</dbReference>
<sequence length="338" mass="38336">YINRRSPRVTTTSYLSEFRKSEKRRDSLLRSDKGDLGRHDGVSNSVVVTWQVTFEQIRQEQPRAANLLSLMSQFQAQNIPESMLHSYGDDDVTADDQSDRDDWNAENVSDEESERGDFENDMDTLRGYSLVTLSTAGLCEMHSLVQFCTRSWILESGDPARWRRLFMKLAADHFPSGAFETWGSCQSLLPHVESVLSGKPRGQSDVLDWTELLTNVSQYMLMIGEYSRAEVLGEEAAQTRKNILGPDHPDTLTSMANLASTYCNQDRWDEAEKLEVEVMETRKAKLGADHPDTLNSMGNLAFTWHSQGRQKDALALMQDCVHLRQKKLGHTHPDTQSS</sequence>
<proteinExistence type="predicted"/>
<reference evidence="2" key="1">
    <citation type="journal article" date="2021" name="Nat. Commun.">
        <title>Genetic determinants of endophytism in the Arabidopsis root mycobiome.</title>
        <authorList>
            <person name="Mesny F."/>
            <person name="Miyauchi S."/>
            <person name="Thiergart T."/>
            <person name="Pickel B."/>
            <person name="Atanasova L."/>
            <person name="Karlsson M."/>
            <person name="Huettel B."/>
            <person name="Barry K.W."/>
            <person name="Haridas S."/>
            <person name="Chen C."/>
            <person name="Bauer D."/>
            <person name="Andreopoulos W."/>
            <person name="Pangilinan J."/>
            <person name="LaButti K."/>
            <person name="Riley R."/>
            <person name="Lipzen A."/>
            <person name="Clum A."/>
            <person name="Drula E."/>
            <person name="Henrissat B."/>
            <person name="Kohler A."/>
            <person name="Grigoriev I.V."/>
            <person name="Martin F.M."/>
            <person name="Hacquard S."/>
        </authorList>
    </citation>
    <scope>NUCLEOTIDE SEQUENCE</scope>
    <source>
        <strain evidence="2">MPI-CAGE-CH-0230</strain>
    </source>
</reference>
<evidence type="ECO:0000313" key="2">
    <source>
        <dbReference type="EMBL" id="KAH7010788.1"/>
    </source>
</evidence>